<dbReference type="Pfam" id="PF00534">
    <property type="entry name" value="Glycos_transf_1"/>
    <property type="match status" value="1"/>
</dbReference>
<dbReference type="SUPFAM" id="SSF53756">
    <property type="entry name" value="UDP-Glycosyltransferase/glycogen phosphorylase"/>
    <property type="match status" value="1"/>
</dbReference>
<name>A0AAC9CZT8_9FLAO</name>
<feature type="domain" description="Glycosyl transferase family 1" evidence="1">
    <location>
        <begin position="212"/>
        <end position="356"/>
    </location>
</feature>
<dbReference type="CDD" id="cd03801">
    <property type="entry name" value="GT4_PimA-like"/>
    <property type="match status" value="1"/>
</dbReference>
<keyword evidence="6" id="KW-1185">Reference proteome</keyword>
<proteinExistence type="predicted"/>
<dbReference type="Proteomes" id="UP000199307">
    <property type="component" value="Unassembled WGS sequence"/>
</dbReference>
<dbReference type="Pfam" id="PF13477">
    <property type="entry name" value="Glyco_trans_4_2"/>
    <property type="match status" value="1"/>
</dbReference>
<dbReference type="RefSeq" id="WP_066033577.1">
    <property type="nucleotide sequence ID" value="NZ_CP016907.1"/>
</dbReference>
<keyword evidence="3" id="KW-0808">Transferase</keyword>
<evidence type="ECO:0000313" key="3">
    <source>
        <dbReference type="EMBL" id="AOC95317.1"/>
    </source>
</evidence>
<dbReference type="EMBL" id="FMVC01000006">
    <property type="protein sequence ID" value="SCY85301.1"/>
    <property type="molecule type" value="Genomic_DNA"/>
</dbReference>
<evidence type="ECO:0000313" key="5">
    <source>
        <dbReference type="Proteomes" id="UP000093276"/>
    </source>
</evidence>
<evidence type="ECO:0000259" key="1">
    <source>
        <dbReference type="Pfam" id="PF00534"/>
    </source>
</evidence>
<dbReference type="GO" id="GO:0016757">
    <property type="term" value="F:glycosyltransferase activity"/>
    <property type="evidence" value="ECO:0007669"/>
    <property type="project" value="InterPro"/>
</dbReference>
<dbReference type="Gene3D" id="3.40.50.2000">
    <property type="entry name" value="Glycogen Phosphorylase B"/>
    <property type="match status" value="2"/>
</dbReference>
<dbReference type="InterPro" id="IPR001296">
    <property type="entry name" value="Glyco_trans_1"/>
</dbReference>
<gene>
    <name evidence="3" type="ORF">BB050_02201</name>
    <name evidence="4" type="ORF">SAMN02927916_3647</name>
</gene>
<feature type="domain" description="Glycosyltransferase subfamily 4-like N-terminal" evidence="2">
    <location>
        <begin position="87"/>
        <end position="156"/>
    </location>
</feature>
<dbReference type="EMBL" id="CP016907">
    <property type="protein sequence ID" value="AOC95317.1"/>
    <property type="molecule type" value="Genomic_DNA"/>
</dbReference>
<dbReference type="AlphaFoldDB" id="A0AAC9CZT8"/>
<sequence length="384" mass="44228">MKILMVAIPNHHFFQWVNQLKDSGHEIYWFDITDGGPKVERINWVHQIKGWKQRFNFPFRQGLKSKMPRLYKMIQKIRERDTKVVFEKIIEDLKPDIVHCFEMKLAGMPILDILEKKDNIKFIYSSWGSDMYAYQELGLSKNEVESFLTRVDFLITDCKRDYKIAGENGFKNTFLGVFPGNGGIYFEKEFIKETADRNIILIKGYEDGVGKAIKVIESLELVSSNLLKDLKIVVYSADLKVKKRIEESSFLNSLDIKILSRNKFISNAELLKIMGESIIHVGNSISDGMPNVLLESMGMGAFPIQSNPGNVTEEVIKNGINGFIIEQPLDNLAIAKLIENAIKNIELRTSAQEYNTNFIAENYNRKHLQKSIVKLYEKVLFNKN</sequence>
<dbReference type="KEGG" id="fjg:BB050_02201"/>
<protein>
    <submittedName>
        <fullName evidence="3">Glycosyl transferases group 1</fullName>
    </submittedName>
    <submittedName>
        <fullName evidence="4">Glycosyltransferase involved in cell wall bisynthesis</fullName>
    </submittedName>
</protein>
<dbReference type="PANTHER" id="PTHR12526">
    <property type="entry name" value="GLYCOSYLTRANSFERASE"/>
    <property type="match status" value="1"/>
</dbReference>
<evidence type="ECO:0000259" key="2">
    <source>
        <dbReference type="Pfam" id="PF13477"/>
    </source>
</evidence>
<dbReference type="Proteomes" id="UP000093276">
    <property type="component" value="Chromosome"/>
</dbReference>
<dbReference type="GeneID" id="32308080"/>
<evidence type="ECO:0000313" key="6">
    <source>
        <dbReference type="Proteomes" id="UP000199307"/>
    </source>
</evidence>
<accession>A0AAC9CZT8</accession>
<dbReference type="InterPro" id="IPR028098">
    <property type="entry name" value="Glyco_trans_4-like_N"/>
</dbReference>
<organism evidence="3 5">
    <name type="scientific">Flavobacterium anhuiense</name>
    <dbReference type="NCBI Taxonomy" id="459526"/>
    <lineage>
        <taxon>Bacteria</taxon>
        <taxon>Pseudomonadati</taxon>
        <taxon>Bacteroidota</taxon>
        <taxon>Flavobacteriia</taxon>
        <taxon>Flavobacteriales</taxon>
        <taxon>Flavobacteriaceae</taxon>
        <taxon>Flavobacterium</taxon>
    </lineage>
</organism>
<reference evidence="4 6" key="2">
    <citation type="submission" date="2016-10" db="EMBL/GenBank/DDBJ databases">
        <authorList>
            <person name="Varghese N."/>
            <person name="Submissions S."/>
        </authorList>
    </citation>
    <scope>NUCLEOTIDE SEQUENCE [LARGE SCALE GENOMIC DNA]</scope>
    <source>
        <strain evidence="4 6">CGMCC 1.6859</strain>
    </source>
</reference>
<evidence type="ECO:0000313" key="4">
    <source>
        <dbReference type="EMBL" id="SCY85301.1"/>
    </source>
</evidence>
<reference evidence="3 5" key="1">
    <citation type="submission" date="2016-08" db="EMBL/GenBank/DDBJ databases">
        <title>Complete genome sequence of Flavobacterium johnsoniae strain GSE09, a volatile-producing biocontrol agent isolated from cucumber (Cucumis sativus).</title>
        <authorList>
            <person name="Jeong J.-J."/>
            <person name="Oh J.Y."/>
            <person name="Jim Y.J."/>
            <person name="Sang M.K."/>
            <person name="Kim K.D."/>
        </authorList>
    </citation>
    <scope>NUCLEOTIDE SEQUENCE [LARGE SCALE GENOMIC DNA]</scope>
    <source>
        <strain evidence="3 5">GSE09</strain>
    </source>
</reference>